<sequence length="171" mass="19737">MDEIHDNASSCDTSDHETMEQNIVIESGQPVNVTLVEKMKEGVECDQRVLAKRGRQEDEEIVEEDNFITVIRGHKRPNRNNSINNSLGPEGDKNDEEKHIVCVTGKEMLPKQFGMAKLLRSYNIPNIIRMVYKSAFKVLIYFQNRESANKLLNCENIVKLDYRMQMTDEMS</sequence>
<organism evidence="1 2">
    <name type="scientific">Mythimna loreyi</name>
    <dbReference type="NCBI Taxonomy" id="667449"/>
    <lineage>
        <taxon>Eukaryota</taxon>
        <taxon>Metazoa</taxon>
        <taxon>Ecdysozoa</taxon>
        <taxon>Arthropoda</taxon>
        <taxon>Hexapoda</taxon>
        <taxon>Insecta</taxon>
        <taxon>Pterygota</taxon>
        <taxon>Neoptera</taxon>
        <taxon>Endopterygota</taxon>
        <taxon>Lepidoptera</taxon>
        <taxon>Glossata</taxon>
        <taxon>Ditrysia</taxon>
        <taxon>Noctuoidea</taxon>
        <taxon>Noctuidae</taxon>
        <taxon>Noctuinae</taxon>
        <taxon>Hadenini</taxon>
        <taxon>Mythimna</taxon>
    </lineage>
</organism>
<name>A0ACC2R9U7_9NEOP</name>
<evidence type="ECO:0000313" key="1">
    <source>
        <dbReference type="EMBL" id="KAJ8733331.1"/>
    </source>
</evidence>
<gene>
    <name evidence="1" type="ORF">PYW08_001629</name>
</gene>
<comment type="caution">
    <text evidence="1">The sequence shown here is derived from an EMBL/GenBank/DDBJ whole genome shotgun (WGS) entry which is preliminary data.</text>
</comment>
<dbReference type="Proteomes" id="UP001231649">
    <property type="component" value="Chromosome 11"/>
</dbReference>
<protein>
    <submittedName>
        <fullName evidence="1">Uncharacterized protein</fullName>
    </submittedName>
</protein>
<evidence type="ECO:0000313" key="2">
    <source>
        <dbReference type="Proteomes" id="UP001231649"/>
    </source>
</evidence>
<reference evidence="1" key="1">
    <citation type="submission" date="2023-03" db="EMBL/GenBank/DDBJ databases">
        <title>Chromosome-level genomes of two armyworms, Mythimna separata and Mythimna loreyi, provide insights into the biosynthesis and reception of sex pheromones.</title>
        <authorList>
            <person name="Zhao H."/>
        </authorList>
    </citation>
    <scope>NUCLEOTIDE SEQUENCE</scope>
    <source>
        <strain evidence="1">BeijingLab</strain>
    </source>
</reference>
<proteinExistence type="predicted"/>
<accession>A0ACC2R9U7</accession>
<keyword evidence="2" id="KW-1185">Reference proteome</keyword>
<dbReference type="EMBL" id="CM056787">
    <property type="protein sequence ID" value="KAJ8733331.1"/>
    <property type="molecule type" value="Genomic_DNA"/>
</dbReference>